<proteinExistence type="predicted"/>
<dbReference type="CDD" id="cd07527">
    <property type="entry name" value="HAD_ScGPP-like"/>
    <property type="match status" value="1"/>
</dbReference>
<name>G0W7V8_NAUDC</name>
<sequence>MASFTVDFCLFDLDGTIVSTTVAAESAWKKLCAEYDVDPEKLFKYSHGARSNEIMARFFPKLDNSDNKAVKELELSMAYDYLDTVQLIPGSKDLLISLDKETGSAKEVGQRKWAIVTSGSPYLAYSWFDTILKEIGKPDTFITGFDVKNGKPDPEGYAKARDQLCETLKLDKEKARYVVFEDAPVGITAGKKIGAITVGITSTYDKEVLFDAGADFVVEDLTHVTVNKNNSDGIIIEIFDPVRE</sequence>
<gene>
    <name evidence="1" type="primary">NDAI0C02090</name>
    <name evidence="1" type="ordered locus">NDAI_0C02090</name>
</gene>
<dbReference type="HOGENOM" id="CLU_045011_13_4_1"/>
<evidence type="ECO:0000313" key="2">
    <source>
        <dbReference type="Proteomes" id="UP000000689"/>
    </source>
</evidence>
<dbReference type="InterPro" id="IPR023198">
    <property type="entry name" value="PGP-like_dom2"/>
</dbReference>
<dbReference type="KEGG" id="ndi:NDAI_0C02090"/>
<organism evidence="1 2">
    <name type="scientific">Naumovozyma dairenensis (strain ATCC 10597 / BCRC 20456 / CBS 421 / NBRC 0211 / NRRL Y-12639)</name>
    <name type="common">Saccharomyces dairenensis</name>
    <dbReference type="NCBI Taxonomy" id="1071378"/>
    <lineage>
        <taxon>Eukaryota</taxon>
        <taxon>Fungi</taxon>
        <taxon>Dikarya</taxon>
        <taxon>Ascomycota</taxon>
        <taxon>Saccharomycotina</taxon>
        <taxon>Saccharomycetes</taxon>
        <taxon>Saccharomycetales</taxon>
        <taxon>Saccharomycetaceae</taxon>
        <taxon>Naumovozyma</taxon>
    </lineage>
</organism>
<dbReference type="InterPro" id="IPR023214">
    <property type="entry name" value="HAD_sf"/>
</dbReference>
<dbReference type="STRING" id="1071378.G0W7V8"/>
<dbReference type="Gene3D" id="1.10.150.240">
    <property type="entry name" value="Putative phosphatase, domain 2"/>
    <property type="match status" value="1"/>
</dbReference>
<dbReference type="AlphaFoldDB" id="G0W7V8"/>
<dbReference type="EMBL" id="HE580269">
    <property type="protein sequence ID" value="CCD23869.1"/>
    <property type="molecule type" value="Genomic_DNA"/>
</dbReference>
<accession>G0W7V8</accession>
<dbReference type="InterPro" id="IPR051806">
    <property type="entry name" value="HAD-like_SPP"/>
</dbReference>
<dbReference type="OrthoDB" id="40579at2759"/>
<reference evidence="1 2" key="1">
    <citation type="journal article" date="2011" name="Proc. Natl. Acad. Sci. U.S.A.">
        <title>Evolutionary erosion of yeast sex chromosomes by mating-type switching accidents.</title>
        <authorList>
            <person name="Gordon J.L."/>
            <person name="Armisen D."/>
            <person name="Proux-Wera E."/>
            <person name="Oheigeartaigh S.S."/>
            <person name="Byrne K.P."/>
            <person name="Wolfe K.H."/>
        </authorList>
    </citation>
    <scope>NUCLEOTIDE SEQUENCE [LARGE SCALE GENOMIC DNA]</scope>
    <source>
        <strain evidence="2">ATCC 10597 / BCRC 20456 / CBS 421 / NBRC 0211 / NRRL Y-12639</strain>
    </source>
</reference>
<dbReference type="eggNOG" id="KOG2914">
    <property type="taxonomic scope" value="Eukaryota"/>
</dbReference>
<dbReference type="InterPro" id="IPR036412">
    <property type="entry name" value="HAD-like_sf"/>
</dbReference>
<dbReference type="GeneID" id="11496804"/>
<dbReference type="Pfam" id="PF00702">
    <property type="entry name" value="Hydrolase"/>
    <property type="match status" value="1"/>
</dbReference>
<dbReference type="Gene3D" id="3.40.50.1000">
    <property type="entry name" value="HAD superfamily/HAD-like"/>
    <property type="match status" value="1"/>
</dbReference>
<dbReference type="SFLD" id="SFLDS00003">
    <property type="entry name" value="Haloacid_Dehalogenase"/>
    <property type="match status" value="1"/>
</dbReference>
<dbReference type="GO" id="GO:0003850">
    <property type="term" value="F:2-deoxyglucose-6-phosphatase activity"/>
    <property type="evidence" value="ECO:0007669"/>
    <property type="project" value="TreeGrafter"/>
</dbReference>
<dbReference type="PANTHER" id="PTHR43481:SF9">
    <property type="entry name" value="2-DEOXYGLUCOSE-6-PHOSPHATE PHOSPHATASE 1-RELATED"/>
    <property type="match status" value="1"/>
</dbReference>
<keyword evidence="2" id="KW-1185">Reference proteome</keyword>
<protein>
    <submittedName>
        <fullName evidence="1">Uncharacterized protein</fullName>
    </submittedName>
</protein>
<dbReference type="NCBIfam" id="TIGR01509">
    <property type="entry name" value="HAD-SF-IA-v3"/>
    <property type="match status" value="1"/>
</dbReference>
<dbReference type="Proteomes" id="UP000000689">
    <property type="component" value="Chromosome 3"/>
</dbReference>
<dbReference type="InterPro" id="IPR006439">
    <property type="entry name" value="HAD-SF_hydro_IA"/>
</dbReference>
<dbReference type="SUPFAM" id="SSF56784">
    <property type="entry name" value="HAD-like"/>
    <property type="match status" value="1"/>
</dbReference>
<dbReference type="OMA" id="NYEHRVR"/>
<dbReference type="RefSeq" id="XP_003669112.1">
    <property type="nucleotide sequence ID" value="XM_003669064.1"/>
</dbReference>
<dbReference type="PANTHER" id="PTHR43481">
    <property type="entry name" value="FRUCTOSE-1-PHOSPHATE PHOSPHATASE"/>
    <property type="match status" value="1"/>
</dbReference>
<evidence type="ECO:0000313" key="1">
    <source>
        <dbReference type="EMBL" id="CCD23869.1"/>
    </source>
</evidence>
<dbReference type="SFLD" id="SFLDG01129">
    <property type="entry name" value="C1.5:_HAD__Beta-PGM__Phosphata"/>
    <property type="match status" value="1"/>
</dbReference>